<evidence type="ECO:0000313" key="2">
    <source>
        <dbReference type="EMBL" id="RZU50162.1"/>
    </source>
</evidence>
<evidence type="ECO:0000256" key="1">
    <source>
        <dbReference type="SAM" id="Phobius"/>
    </source>
</evidence>
<comment type="caution">
    <text evidence="2">The sequence shown here is derived from an EMBL/GenBank/DDBJ whole genome shotgun (WGS) entry which is preliminary data.</text>
</comment>
<keyword evidence="1" id="KW-0812">Transmembrane</keyword>
<dbReference type="RefSeq" id="WP_130509131.1">
    <property type="nucleotide sequence ID" value="NZ_SHKY01000001.1"/>
</dbReference>
<proteinExistence type="predicted"/>
<evidence type="ECO:0000313" key="3">
    <source>
        <dbReference type="Proteomes" id="UP000292564"/>
    </source>
</evidence>
<dbReference type="OrthoDB" id="3637162at2"/>
<reference evidence="2 3" key="1">
    <citation type="submission" date="2019-02" db="EMBL/GenBank/DDBJ databases">
        <title>Sequencing the genomes of 1000 actinobacteria strains.</title>
        <authorList>
            <person name="Klenk H.-P."/>
        </authorList>
    </citation>
    <scope>NUCLEOTIDE SEQUENCE [LARGE SCALE GENOMIC DNA]</scope>
    <source>
        <strain evidence="2 3">DSM 45162</strain>
    </source>
</reference>
<protein>
    <submittedName>
        <fullName evidence="2">Uncharacterized protein</fullName>
    </submittedName>
</protein>
<feature type="transmembrane region" description="Helical" evidence="1">
    <location>
        <begin position="12"/>
        <end position="33"/>
    </location>
</feature>
<accession>A0A4Q7ZH77</accession>
<gene>
    <name evidence="2" type="ORF">EV385_1927</name>
</gene>
<keyword evidence="3" id="KW-1185">Reference proteome</keyword>
<sequence>MARGRLDRRGKLILGVAAAAAVFVNAGAAWAYWNLSGSGDAVAVAGSAIELKLEGKSDDVRPLYPGGTTNLTVTVTNQNNFPVRITSLSPGSADVTADREHRNGGCRTTGVVVAQDVLRVSWEVPKNTIGVFTVPDGVKMTNASDSACQGATFTIPVRATGVSNAS</sequence>
<dbReference type="AlphaFoldDB" id="A0A4Q7ZH77"/>
<keyword evidence="1" id="KW-0472">Membrane</keyword>
<name>A0A4Q7ZH77_9ACTN</name>
<dbReference type="EMBL" id="SHKY01000001">
    <property type="protein sequence ID" value="RZU50162.1"/>
    <property type="molecule type" value="Genomic_DNA"/>
</dbReference>
<organism evidence="2 3">
    <name type="scientific">Krasilnikovia cinnamomea</name>
    <dbReference type="NCBI Taxonomy" id="349313"/>
    <lineage>
        <taxon>Bacteria</taxon>
        <taxon>Bacillati</taxon>
        <taxon>Actinomycetota</taxon>
        <taxon>Actinomycetes</taxon>
        <taxon>Micromonosporales</taxon>
        <taxon>Micromonosporaceae</taxon>
        <taxon>Krasilnikovia</taxon>
    </lineage>
</organism>
<dbReference type="Proteomes" id="UP000292564">
    <property type="component" value="Unassembled WGS sequence"/>
</dbReference>
<keyword evidence="1" id="KW-1133">Transmembrane helix</keyword>